<evidence type="ECO:0000259" key="3">
    <source>
        <dbReference type="Pfam" id="PF20256"/>
    </source>
</evidence>
<evidence type="ECO:0000259" key="1">
    <source>
        <dbReference type="Pfam" id="PF02625"/>
    </source>
</evidence>
<evidence type="ECO:0000313" key="4">
    <source>
        <dbReference type="EMBL" id="NBI51192.1"/>
    </source>
</evidence>
<protein>
    <submittedName>
        <fullName evidence="4">Xanthine dehydrogenase accessory protein XdhC</fullName>
    </submittedName>
</protein>
<evidence type="ECO:0000259" key="2">
    <source>
        <dbReference type="Pfam" id="PF13478"/>
    </source>
</evidence>
<feature type="domain" description="XdhC- CoxI" evidence="1">
    <location>
        <begin position="153"/>
        <end position="210"/>
    </location>
</feature>
<feature type="domain" description="XdhC Rossmann" evidence="2">
    <location>
        <begin position="246"/>
        <end position="388"/>
    </location>
</feature>
<dbReference type="InterPro" id="IPR014308">
    <property type="entry name" value="Xanthine_DH_XdhC"/>
</dbReference>
<dbReference type="SUPFAM" id="SSF56003">
    <property type="entry name" value="Molybdenum cofactor-binding domain"/>
    <property type="match status" value="1"/>
</dbReference>
<accession>A0ABW9YBN5</accession>
<sequence>MVYLAMFQVDIDKIQIRDKSMPFEEFVQLAYFNQISLSSTGFYRTPKIYYDHQKARRHPFYYYAYGASCSEVVIDSLTGEYKILRAVILHGVGARARAMGSSDGPTTAIYRSNLRKPCRGHNEHQITTIKITTAKEYDMYNDNWIHELAKLDEQGEACVMVTVLADKGSVPRDAGTKMLVTRNTIVATIGGGHLEHKAVKMARDMLLIGDRHTKVEHFNLGARLGQCCGGMATLSFEPIGHQQNHLVLFGAGHVAKALLHIVATLPFRVTWIDQRENEFPDELPTGVKKLVSDDPVAEVKDMPTNSYYLVMTHNHQLDFDLAKAILNRNDTAYFGMIGSLTKRKKFDYRLTERGYSQETIERMTCPIGISAVKGKHPAEIAVSVAGELIAHYQGVPMEQKRPTCTTAAEPVTQANNDSA</sequence>
<dbReference type="Gene3D" id="3.30.365.10">
    <property type="entry name" value="Aldehyde oxidase/xanthine dehydrogenase, molybdopterin binding domain"/>
    <property type="match status" value="2"/>
</dbReference>
<dbReference type="InterPro" id="IPR003777">
    <property type="entry name" value="XdhC_CoxI"/>
</dbReference>
<evidence type="ECO:0000313" key="5">
    <source>
        <dbReference type="Proteomes" id="UP000738517"/>
    </source>
</evidence>
<dbReference type="EMBL" id="RSEJ01000001">
    <property type="protein sequence ID" value="NBI51192.1"/>
    <property type="molecule type" value="Genomic_DNA"/>
</dbReference>
<dbReference type="Gene3D" id="3.40.50.720">
    <property type="entry name" value="NAD(P)-binding Rossmann-like Domain"/>
    <property type="match status" value="1"/>
</dbReference>
<dbReference type="Pfam" id="PF20256">
    <property type="entry name" value="MoCoBD_2"/>
    <property type="match status" value="1"/>
</dbReference>
<dbReference type="Proteomes" id="UP000738517">
    <property type="component" value="Unassembled WGS sequence"/>
</dbReference>
<keyword evidence="5" id="KW-1185">Reference proteome</keyword>
<dbReference type="Pfam" id="PF02625">
    <property type="entry name" value="XdhC_CoxI"/>
    <property type="match status" value="1"/>
</dbReference>
<dbReference type="PANTHER" id="PTHR30388:SF6">
    <property type="entry name" value="XANTHINE DEHYDROGENASE SUBUNIT A-RELATED"/>
    <property type="match status" value="1"/>
</dbReference>
<dbReference type="InterPro" id="IPR052698">
    <property type="entry name" value="MoCofactor_Util/Proc"/>
</dbReference>
<dbReference type="NCBIfam" id="TIGR02964">
    <property type="entry name" value="xanthine_xdhC"/>
    <property type="match status" value="1"/>
</dbReference>
<dbReference type="InterPro" id="IPR046867">
    <property type="entry name" value="AldOxase/xan_DH_MoCoBD2"/>
</dbReference>
<organism evidence="4 5">
    <name type="scientific">Photobacterium alginatilyticum</name>
    <dbReference type="NCBI Taxonomy" id="1775171"/>
    <lineage>
        <taxon>Bacteria</taxon>
        <taxon>Pseudomonadati</taxon>
        <taxon>Pseudomonadota</taxon>
        <taxon>Gammaproteobacteria</taxon>
        <taxon>Vibrionales</taxon>
        <taxon>Vibrionaceae</taxon>
        <taxon>Photobacterium</taxon>
    </lineage>
</organism>
<name>A0ABW9YBN5_9GAMM</name>
<dbReference type="Pfam" id="PF13478">
    <property type="entry name" value="XdhC_C"/>
    <property type="match status" value="1"/>
</dbReference>
<feature type="domain" description="Aldehyde oxidase/xanthine dehydrogenase second molybdopterin binding" evidence="3">
    <location>
        <begin position="9"/>
        <end position="94"/>
    </location>
</feature>
<comment type="caution">
    <text evidence="4">The sequence shown here is derived from an EMBL/GenBank/DDBJ whole genome shotgun (WGS) entry which is preliminary data.</text>
</comment>
<gene>
    <name evidence="4" type="primary">xdhC</name>
    <name evidence="4" type="ORF">EIZ48_01175</name>
</gene>
<reference evidence="4 5" key="1">
    <citation type="journal article" date="2017" name="Int. J. Syst. Evol. Microbiol.">
        <title>Photobacterium alginatilyticum sp. nov., a marine bacterium isolated from bottom seawater.</title>
        <authorList>
            <person name="Wang X."/>
            <person name="Wang Y."/>
            <person name="Yang X."/>
            <person name="Sun H."/>
            <person name="Li B."/>
            <person name="Zhang X.H."/>
        </authorList>
    </citation>
    <scope>NUCLEOTIDE SEQUENCE [LARGE SCALE GENOMIC DNA]</scope>
    <source>
        <strain evidence="4 5">P03D4</strain>
    </source>
</reference>
<dbReference type="InterPro" id="IPR037165">
    <property type="entry name" value="AldOxase/xan_DH_Mopterin-bd_sf"/>
</dbReference>
<dbReference type="InterPro" id="IPR027051">
    <property type="entry name" value="XdhC_Rossmann_dom"/>
</dbReference>
<dbReference type="PANTHER" id="PTHR30388">
    <property type="entry name" value="ALDEHYDE OXIDOREDUCTASE MOLYBDENUM COFACTOR ASSEMBLY PROTEIN"/>
    <property type="match status" value="1"/>
</dbReference>
<proteinExistence type="predicted"/>